<name>A0A927C1S6_9GAMM</name>
<evidence type="ECO:0000313" key="4">
    <source>
        <dbReference type="Proteomes" id="UP000610558"/>
    </source>
</evidence>
<feature type="chain" id="PRO_5037450350" evidence="2">
    <location>
        <begin position="32"/>
        <end position="651"/>
    </location>
</feature>
<protein>
    <submittedName>
        <fullName evidence="3">DUF3604 domain-containing protein</fullName>
    </submittedName>
</protein>
<organism evidence="3 4">
    <name type="scientific">Spongiibacter pelagi</name>
    <dbReference type="NCBI Taxonomy" id="2760804"/>
    <lineage>
        <taxon>Bacteria</taxon>
        <taxon>Pseudomonadati</taxon>
        <taxon>Pseudomonadota</taxon>
        <taxon>Gammaproteobacteria</taxon>
        <taxon>Cellvibrionales</taxon>
        <taxon>Spongiibacteraceae</taxon>
        <taxon>Spongiibacter</taxon>
    </lineage>
</organism>
<dbReference type="Proteomes" id="UP000610558">
    <property type="component" value="Unassembled WGS sequence"/>
</dbReference>
<proteinExistence type="predicted"/>
<dbReference type="Pfam" id="PF12228">
    <property type="entry name" value="DUF3604"/>
    <property type="match status" value="1"/>
</dbReference>
<feature type="signal peptide" evidence="2">
    <location>
        <begin position="1"/>
        <end position="31"/>
    </location>
</feature>
<keyword evidence="4" id="KW-1185">Reference proteome</keyword>
<dbReference type="InterPro" id="IPR022028">
    <property type="entry name" value="DUF3604"/>
</dbReference>
<evidence type="ECO:0000256" key="1">
    <source>
        <dbReference type="SAM" id="MobiDB-lite"/>
    </source>
</evidence>
<feature type="region of interest" description="Disordered" evidence="1">
    <location>
        <begin position="393"/>
        <end position="424"/>
    </location>
</feature>
<evidence type="ECO:0000256" key="2">
    <source>
        <dbReference type="SAM" id="SignalP"/>
    </source>
</evidence>
<sequence length="651" mass="71454">MNPSRGRFVNLLIARVAILLLLSASAQLVLATESKNTSNQESNDRCQNYQANKQVLFGDLHVHTRYSLDASTQNTRTTPQQAYAFAKGAEIGIQPWRADGTALRHLQLNRPLDFAAVTDHAELLGEVHICQSPAEIGYTSWQCRFYRSWPRGAFFLFNTTAAMTKRLGFCGEEGQYCREASAGPWLDIQQAAAQANDTESCEFTSFVAYEWTGASENLGNLHRNIIFANEQVPRLPTSFIDAPSAEQLWQRLDEQCTDADGDCDVLVIPHNSNLSDGFMFLSTREDGSPLDRDTAQQRARLERLVEVMQHKGSSECYYGPLNSEDELCSFEQLSYARFKDKFLGKILPALSEAAKPEAGYVRDVLGQGLQIESDLGVNPFALGMIASTDTHLGAPGAVSESNFPGHGGAGAPAEEGEQQGLPDDLEYNPGGLAAVWAEENSREAIFNSLRNREVYATSGSRMTLRFFAGADLPEDICSSSDYAQSGYQYGVPMGSELVLGDADIAGPVFSVAAAVDPESGAQSLQRIQIIKGSVDAQGQRSEQVIDIAQEPLREINPDQCVLSGGGRQQLCVRWQDPSFDPQSNNYYYARVLEQPSCRWSQQLCIKAGVDCADPENVAPEFAACCSAEHRKTIQERAWSSPIWVAPANSEY</sequence>
<gene>
    <name evidence="3" type="ORF">IB286_05485</name>
</gene>
<comment type="caution">
    <text evidence="3">The sequence shown here is derived from an EMBL/GenBank/DDBJ whole genome shotgun (WGS) entry which is preliminary data.</text>
</comment>
<keyword evidence="2" id="KW-0732">Signal</keyword>
<evidence type="ECO:0000313" key="3">
    <source>
        <dbReference type="EMBL" id="MBD2858457.1"/>
    </source>
</evidence>
<accession>A0A927C1S6</accession>
<dbReference type="Gene3D" id="3.20.20.140">
    <property type="entry name" value="Metal-dependent hydrolases"/>
    <property type="match status" value="1"/>
</dbReference>
<dbReference type="AlphaFoldDB" id="A0A927C1S6"/>
<reference evidence="3" key="1">
    <citation type="submission" date="2020-09" db="EMBL/GenBank/DDBJ databases">
        <authorList>
            <person name="Yoon J.-W."/>
        </authorList>
    </citation>
    <scope>NUCLEOTIDE SEQUENCE</scope>
    <source>
        <strain evidence="3">KMU-158</strain>
    </source>
</reference>
<dbReference type="EMBL" id="JACXLD010000002">
    <property type="protein sequence ID" value="MBD2858457.1"/>
    <property type="molecule type" value="Genomic_DNA"/>
</dbReference>